<dbReference type="PANTHER" id="PTHR43790">
    <property type="entry name" value="CARBOHYDRATE TRANSPORT ATP-BINDING PROTEIN MG119-RELATED"/>
    <property type="match status" value="1"/>
</dbReference>
<evidence type="ECO:0000313" key="6">
    <source>
        <dbReference type="EMBL" id="STQ79271.1"/>
    </source>
</evidence>
<dbReference type="InterPro" id="IPR027417">
    <property type="entry name" value="P-loop_NTPase"/>
</dbReference>
<dbReference type="PANTHER" id="PTHR43790:SF9">
    <property type="entry name" value="GALACTOFURANOSE TRANSPORTER ATP-BINDING PROTEIN YTFR"/>
    <property type="match status" value="1"/>
</dbReference>
<evidence type="ECO:0000256" key="2">
    <source>
        <dbReference type="ARBA" id="ARBA00022737"/>
    </source>
</evidence>
<dbReference type="InterPro" id="IPR017871">
    <property type="entry name" value="ABC_transporter-like_CS"/>
</dbReference>
<keyword evidence="2" id="KW-0677">Repeat</keyword>
<evidence type="ECO:0000256" key="1">
    <source>
        <dbReference type="ARBA" id="ARBA00022448"/>
    </source>
</evidence>
<evidence type="ECO:0000313" key="7">
    <source>
        <dbReference type="Proteomes" id="UP000254821"/>
    </source>
</evidence>
<dbReference type="InterPro" id="IPR050107">
    <property type="entry name" value="ABC_carbohydrate_import_ATPase"/>
</dbReference>
<reference evidence="6 7" key="1">
    <citation type="submission" date="2018-06" db="EMBL/GenBank/DDBJ databases">
        <authorList>
            <consortium name="Pathogen Informatics"/>
            <person name="Doyle S."/>
        </authorList>
    </citation>
    <scope>NUCLEOTIDE SEQUENCE [LARGE SCALE GENOMIC DNA]</scope>
    <source>
        <strain evidence="6 7">NCTC8105</strain>
    </source>
</reference>
<dbReference type="GO" id="GO:0016887">
    <property type="term" value="F:ATP hydrolysis activity"/>
    <property type="evidence" value="ECO:0007669"/>
    <property type="project" value="InterPro"/>
</dbReference>
<dbReference type="Proteomes" id="UP000254821">
    <property type="component" value="Unassembled WGS sequence"/>
</dbReference>
<dbReference type="CDD" id="cd03215">
    <property type="entry name" value="ABC_Carb_Monos_II"/>
    <property type="match status" value="1"/>
</dbReference>
<feature type="domain" description="ABC transporter" evidence="5">
    <location>
        <begin position="175"/>
        <end position="417"/>
    </location>
</feature>
<dbReference type="EC" id="3.6.3.17" evidence="6"/>
<keyword evidence="3" id="KW-0547">Nucleotide-binding</keyword>
<dbReference type="AlphaFoldDB" id="A0A377PH24"/>
<evidence type="ECO:0000256" key="4">
    <source>
        <dbReference type="ARBA" id="ARBA00022840"/>
    </source>
</evidence>
<keyword evidence="6" id="KW-0378">Hydrolase</keyword>
<gene>
    <name evidence="6" type="primary">rbsA_1</name>
    <name evidence="6" type="ORF">NCTC8105_01341</name>
</gene>
<dbReference type="GO" id="GO:0005524">
    <property type="term" value="F:ATP binding"/>
    <property type="evidence" value="ECO:0007669"/>
    <property type="project" value="UniProtKB-KW"/>
</dbReference>
<dbReference type="EMBL" id="UGHP01000001">
    <property type="protein sequence ID" value="STQ79271.1"/>
    <property type="molecule type" value="Genomic_DNA"/>
</dbReference>
<dbReference type="Gene3D" id="3.40.50.300">
    <property type="entry name" value="P-loop containing nucleotide triphosphate hydrolases"/>
    <property type="match status" value="2"/>
</dbReference>
<keyword evidence="4 6" id="KW-0067">ATP-binding</keyword>
<evidence type="ECO:0000259" key="5">
    <source>
        <dbReference type="PROSITE" id="PS50893"/>
    </source>
</evidence>
<proteinExistence type="predicted"/>
<dbReference type="PROSITE" id="PS00211">
    <property type="entry name" value="ABC_TRANSPORTER_1"/>
    <property type="match status" value="1"/>
</dbReference>
<protein>
    <submittedName>
        <fullName evidence="6">Ribose import ATP-binding protein RbsA</fullName>
        <ecNumber evidence="6">3.6.3.17</ecNumber>
    </submittedName>
</protein>
<dbReference type="SUPFAM" id="SSF52540">
    <property type="entry name" value="P-loop containing nucleoside triphosphate hydrolases"/>
    <property type="match status" value="2"/>
</dbReference>
<sequence length="417" mass="46662">MGIGTVYQEVNLLPNMSVADNLFIGREPRRFGFIHRGEMIRRATELMQRYGFSLDVTEPLGRFSVAMQQIVAICRAIDLSAKVLILDEPTASLDTSEVEMLFTLMRHLRDQGISLIFVTHFLEQVYAVTDRITVLRNGEFVGTRNTKELPYIELVKMMLGRELDNNALQRAGRTLLSENPTVEFENYGKKGVIAPFNLKVRPGEIVGLAGLLGSGRTEMAEVIFGIKPATAASHRSKANQDRYVHRINHRATDWDSALKIAKPMAIIAAASVRENIILALQAQRGWLRPIARKEQQHIAERFIRQLGIRTPSTEQPIEFLSGGNQQKVLLSRWLLTKPQFLILDEPTRGIDVGAHAEIIRLIETLCADGLALLVISSELEELVGYADRVVILRDRQQIAEIPLEQLSVAAIMNAIAA</sequence>
<dbReference type="PROSITE" id="PS50893">
    <property type="entry name" value="ABC_TRANSPORTER_2"/>
    <property type="match status" value="1"/>
</dbReference>
<dbReference type="InterPro" id="IPR003439">
    <property type="entry name" value="ABC_transporter-like_ATP-bd"/>
</dbReference>
<organism evidence="6 7">
    <name type="scientific">Hafnia alvei</name>
    <dbReference type="NCBI Taxonomy" id="569"/>
    <lineage>
        <taxon>Bacteria</taxon>
        <taxon>Pseudomonadati</taxon>
        <taxon>Pseudomonadota</taxon>
        <taxon>Gammaproteobacteria</taxon>
        <taxon>Enterobacterales</taxon>
        <taxon>Hafniaceae</taxon>
        <taxon>Hafnia</taxon>
    </lineage>
</organism>
<name>A0A377PH24_HAFAL</name>
<dbReference type="Pfam" id="PF00005">
    <property type="entry name" value="ABC_tran"/>
    <property type="match status" value="2"/>
</dbReference>
<accession>A0A377PH24</accession>
<evidence type="ECO:0000256" key="3">
    <source>
        <dbReference type="ARBA" id="ARBA00022741"/>
    </source>
</evidence>
<keyword evidence="1" id="KW-0813">Transport</keyword>